<dbReference type="GO" id="GO:0016020">
    <property type="term" value="C:membrane"/>
    <property type="evidence" value="ECO:0007669"/>
    <property type="project" value="TreeGrafter"/>
</dbReference>
<organism evidence="2 3">
    <name type="scientific">Zophobas morio</name>
    <dbReference type="NCBI Taxonomy" id="2755281"/>
    <lineage>
        <taxon>Eukaryota</taxon>
        <taxon>Metazoa</taxon>
        <taxon>Ecdysozoa</taxon>
        <taxon>Arthropoda</taxon>
        <taxon>Hexapoda</taxon>
        <taxon>Insecta</taxon>
        <taxon>Pterygota</taxon>
        <taxon>Neoptera</taxon>
        <taxon>Endopterygota</taxon>
        <taxon>Coleoptera</taxon>
        <taxon>Polyphaga</taxon>
        <taxon>Cucujiformia</taxon>
        <taxon>Tenebrionidae</taxon>
        <taxon>Zophobas</taxon>
    </lineage>
</organism>
<dbReference type="GO" id="GO:1902936">
    <property type="term" value="F:phosphatidylinositol bisphosphate binding"/>
    <property type="evidence" value="ECO:0007669"/>
    <property type="project" value="TreeGrafter"/>
</dbReference>
<dbReference type="SMART" id="SM00516">
    <property type="entry name" value="SEC14"/>
    <property type="match status" value="1"/>
</dbReference>
<reference evidence="2" key="1">
    <citation type="journal article" date="2023" name="G3 (Bethesda)">
        <title>Whole genome assemblies of Zophobas morio and Tenebrio molitor.</title>
        <authorList>
            <person name="Kaur S."/>
            <person name="Stinson S.A."/>
            <person name="diCenzo G.C."/>
        </authorList>
    </citation>
    <scope>NUCLEOTIDE SEQUENCE</scope>
    <source>
        <strain evidence="2">QUZm001</strain>
    </source>
</reference>
<dbReference type="SMART" id="SM01100">
    <property type="entry name" value="CRAL_TRIO_N"/>
    <property type="match status" value="1"/>
</dbReference>
<accession>A0AA38MFV4</accession>
<dbReference type="Proteomes" id="UP001168821">
    <property type="component" value="Unassembled WGS sequence"/>
</dbReference>
<keyword evidence="3" id="KW-1185">Reference proteome</keyword>
<dbReference type="PROSITE" id="PS50191">
    <property type="entry name" value="CRAL_TRIO"/>
    <property type="match status" value="1"/>
</dbReference>
<dbReference type="CDD" id="cd00170">
    <property type="entry name" value="SEC14"/>
    <property type="match status" value="1"/>
</dbReference>
<feature type="domain" description="CRAL-TRIO" evidence="1">
    <location>
        <begin position="90"/>
        <end position="255"/>
    </location>
</feature>
<dbReference type="SUPFAM" id="SSF52087">
    <property type="entry name" value="CRAL/TRIO domain"/>
    <property type="match status" value="1"/>
</dbReference>
<dbReference type="PANTHER" id="PTHR10174">
    <property type="entry name" value="ALPHA-TOCOPHEROL TRANSFER PROTEIN-RELATED"/>
    <property type="match status" value="1"/>
</dbReference>
<proteinExistence type="predicted"/>
<dbReference type="AlphaFoldDB" id="A0AA38MFV4"/>
<protein>
    <recommendedName>
        <fullName evidence="1">CRAL-TRIO domain-containing protein</fullName>
    </recommendedName>
</protein>
<evidence type="ECO:0000259" key="1">
    <source>
        <dbReference type="PROSITE" id="PS50191"/>
    </source>
</evidence>
<sequence>MSIRELSKELQEVAIKELNEDPKRIPSDLAYIREWISKQPHLKARTDDRFLITFLRGTKFSLERTKEKLDMHYTLKTITPEIYHNRDPSSPQVQKILKLGVMLPLPKLISPGGPRLLLMRNGLVEKHKIEQADLFKVSTMMQDILLLEDDNLAVSGAMAVQDMSDMSIAFVKSLSISLTKKAMTCFQHGYPNRIKGGHFFNISGVFDVMYNLFKPFLTEKLKRRMCVYESLEELCKVIPKEVLPEEYGGQGGKIEHIAAHWKSKIESYRDWFIEDEKYRTDENKRPGKPRTSESVFGLEGSFRQLAVD</sequence>
<dbReference type="Gene3D" id="1.20.5.1200">
    <property type="entry name" value="Alpha-tocopherol transfer"/>
    <property type="match status" value="1"/>
</dbReference>
<dbReference type="InterPro" id="IPR001251">
    <property type="entry name" value="CRAL-TRIO_dom"/>
</dbReference>
<name>A0AA38MFV4_9CUCU</name>
<evidence type="ECO:0000313" key="3">
    <source>
        <dbReference type="Proteomes" id="UP001168821"/>
    </source>
</evidence>
<dbReference type="InterPro" id="IPR011074">
    <property type="entry name" value="CRAL/TRIO_N_dom"/>
</dbReference>
<comment type="caution">
    <text evidence="2">The sequence shown here is derived from an EMBL/GenBank/DDBJ whole genome shotgun (WGS) entry which is preliminary data.</text>
</comment>
<gene>
    <name evidence="2" type="ORF">Zmor_014761</name>
</gene>
<dbReference type="SUPFAM" id="SSF46938">
    <property type="entry name" value="CRAL/TRIO N-terminal domain"/>
    <property type="match status" value="1"/>
</dbReference>
<dbReference type="Pfam" id="PF00650">
    <property type="entry name" value="CRAL_TRIO"/>
    <property type="match status" value="1"/>
</dbReference>
<dbReference type="Gene3D" id="3.40.525.10">
    <property type="entry name" value="CRAL-TRIO lipid binding domain"/>
    <property type="match status" value="1"/>
</dbReference>
<dbReference type="Gene3D" id="1.10.8.20">
    <property type="entry name" value="N-terminal domain of phosphatidylinositol transfer protein sec14p"/>
    <property type="match status" value="1"/>
</dbReference>
<dbReference type="PANTHER" id="PTHR10174:SF216">
    <property type="entry name" value="CRAL-TRIO DOMAIN-CONTAINING PROTEIN-RELATED"/>
    <property type="match status" value="1"/>
</dbReference>
<dbReference type="EMBL" id="JALNTZ010000004">
    <property type="protein sequence ID" value="KAJ3655640.1"/>
    <property type="molecule type" value="Genomic_DNA"/>
</dbReference>
<dbReference type="InterPro" id="IPR036273">
    <property type="entry name" value="CRAL/TRIO_N_dom_sf"/>
</dbReference>
<dbReference type="InterPro" id="IPR036865">
    <property type="entry name" value="CRAL-TRIO_dom_sf"/>
</dbReference>
<evidence type="ECO:0000313" key="2">
    <source>
        <dbReference type="EMBL" id="KAJ3655640.1"/>
    </source>
</evidence>